<dbReference type="InterPro" id="IPR023772">
    <property type="entry name" value="DNA-bd_HTH_TetR-type_CS"/>
</dbReference>
<keyword evidence="4" id="KW-0804">Transcription</keyword>
<evidence type="ECO:0000256" key="5">
    <source>
        <dbReference type="PROSITE-ProRule" id="PRU00335"/>
    </source>
</evidence>
<protein>
    <submittedName>
        <fullName evidence="7">TetR family transcriptional regulator</fullName>
    </submittedName>
</protein>
<dbReference type="RefSeq" id="WP_252768132.1">
    <property type="nucleotide sequence ID" value="NZ_JAMXMC010000002.1"/>
</dbReference>
<dbReference type="SUPFAM" id="SSF46689">
    <property type="entry name" value="Homeodomain-like"/>
    <property type="match status" value="1"/>
</dbReference>
<dbReference type="PRINTS" id="PR00455">
    <property type="entry name" value="HTHTETR"/>
</dbReference>
<dbReference type="EMBL" id="JAMXMC010000002">
    <property type="protein sequence ID" value="MCO5975687.1"/>
    <property type="molecule type" value="Genomic_DNA"/>
</dbReference>
<dbReference type="InterPro" id="IPR009057">
    <property type="entry name" value="Homeodomain-like_sf"/>
</dbReference>
<dbReference type="Pfam" id="PF00440">
    <property type="entry name" value="TetR_N"/>
    <property type="match status" value="1"/>
</dbReference>
<organism evidence="7 8">
    <name type="scientific">Ideonella oryzae</name>
    <dbReference type="NCBI Taxonomy" id="2937441"/>
    <lineage>
        <taxon>Bacteria</taxon>
        <taxon>Pseudomonadati</taxon>
        <taxon>Pseudomonadota</taxon>
        <taxon>Betaproteobacteria</taxon>
        <taxon>Burkholderiales</taxon>
        <taxon>Sphaerotilaceae</taxon>
        <taxon>Ideonella</taxon>
    </lineage>
</organism>
<keyword evidence="2" id="KW-0805">Transcription regulation</keyword>
<keyword evidence="3 5" id="KW-0238">DNA-binding</keyword>
<evidence type="ECO:0000259" key="6">
    <source>
        <dbReference type="PROSITE" id="PS50977"/>
    </source>
</evidence>
<dbReference type="Proteomes" id="UP001204851">
    <property type="component" value="Unassembled WGS sequence"/>
</dbReference>
<dbReference type="PANTHER" id="PTHR30055:SF240">
    <property type="entry name" value="HTH-TYPE TRANSCRIPTIONAL REGULATOR ACRR"/>
    <property type="match status" value="1"/>
</dbReference>
<keyword evidence="1" id="KW-0678">Repressor</keyword>
<evidence type="ECO:0000256" key="2">
    <source>
        <dbReference type="ARBA" id="ARBA00023015"/>
    </source>
</evidence>
<name>A0ABT1BJT0_9BURK</name>
<keyword evidence="8" id="KW-1185">Reference proteome</keyword>
<dbReference type="InterPro" id="IPR036271">
    <property type="entry name" value="Tet_transcr_reg_TetR-rel_C_sf"/>
</dbReference>
<comment type="caution">
    <text evidence="7">The sequence shown here is derived from an EMBL/GenBank/DDBJ whole genome shotgun (WGS) entry which is preliminary data.</text>
</comment>
<gene>
    <name evidence="7" type="ORF">M0L44_02980</name>
</gene>
<dbReference type="Gene3D" id="1.10.357.10">
    <property type="entry name" value="Tetracycline Repressor, domain 2"/>
    <property type="match status" value="1"/>
</dbReference>
<reference evidence="7 8" key="1">
    <citation type="submission" date="2022-06" db="EMBL/GenBank/DDBJ databases">
        <title>Ideonella sp. NS12-5 Genome sequencing and assembly.</title>
        <authorList>
            <person name="Jung Y."/>
        </authorList>
    </citation>
    <scope>NUCLEOTIDE SEQUENCE [LARGE SCALE GENOMIC DNA]</scope>
    <source>
        <strain evidence="7 8">NS12-5</strain>
    </source>
</reference>
<dbReference type="InterPro" id="IPR013572">
    <property type="entry name" value="Tscrpt_reg_MAATS_C"/>
</dbReference>
<feature type="DNA-binding region" description="H-T-H motif" evidence="5">
    <location>
        <begin position="33"/>
        <end position="52"/>
    </location>
</feature>
<evidence type="ECO:0000256" key="1">
    <source>
        <dbReference type="ARBA" id="ARBA00022491"/>
    </source>
</evidence>
<dbReference type="PROSITE" id="PS01081">
    <property type="entry name" value="HTH_TETR_1"/>
    <property type="match status" value="1"/>
</dbReference>
<proteinExistence type="predicted"/>
<dbReference type="PROSITE" id="PS50977">
    <property type="entry name" value="HTH_TETR_2"/>
    <property type="match status" value="1"/>
</dbReference>
<evidence type="ECO:0000256" key="4">
    <source>
        <dbReference type="ARBA" id="ARBA00023163"/>
    </source>
</evidence>
<dbReference type="Pfam" id="PF08361">
    <property type="entry name" value="TetR_C_2"/>
    <property type="match status" value="1"/>
</dbReference>
<evidence type="ECO:0000313" key="7">
    <source>
        <dbReference type="EMBL" id="MCO5975687.1"/>
    </source>
</evidence>
<dbReference type="SUPFAM" id="SSF48498">
    <property type="entry name" value="Tetracyclin repressor-like, C-terminal domain"/>
    <property type="match status" value="1"/>
</dbReference>
<dbReference type="InterPro" id="IPR050109">
    <property type="entry name" value="HTH-type_TetR-like_transc_reg"/>
</dbReference>
<dbReference type="InterPro" id="IPR001647">
    <property type="entry name" value="HTH_TetR"/>
</dbReference>
<sequence>MARRTKEDALATRHRILDAAEQVFESQGVARTSLQQVAAAAGVTRGAIYWHFKDKAELFSAMMDRVLLPCEWAMDDAEQIEEEHPDPLSAVTALALAPLEQLSTDGRLRRVFTIAMHFTEYTDEMSPVLTRCDDGVGRYIAEIDRLLRQAMRRGELPPHLDSRAQATALFAMVDGLMHNWTRRPTAFELLPVARAGVVSFLRGLAGPVD</sequence>
<dbReference type="PANTHER" id="PTHR30055">
    <property type="entry name" value="HTH-TYPE TRANSCRIPTIONAL REGULATOR RUTR"/>
    <property type="match status" value="1"/>
</dbReference>
<evidence type="ECO:0000256" key="3">
    <source>
        <dbReference type="ARBA" id="ARBA00023125"/>
    </source>
</evidence>
<feature type="domain" description="HTH tetR-type" evidence="6">
    <location>
        <begin position="10"/>
        <end position="70"/>
    </location>
</feature>
<accession>A0ABT1BJT0</accession>
<evidence type="ECO:0000313" key="8">
    <source>
        <dbReference type="Proteomes" id="UP001204851"/>
    </source>
</evidence>